<sequence length="147" mass="16510">MKSNLKKHILMTALNIVVVVVYFAISFFALPNIPGIGKSISTDLDVIIISMPILVISIIMLINEQHLWLWIVPDIIYCVLMITTSNDNYHPYGIGVFGFDPLNRTYERDIALIESIIVLAIMLIVQSVAKLLTRLIKRKKEGGKGKS</sequence>
<feature type="transmembrane region" description="Helical" evidence="1">
    <location>
        <begin position="67"/>
        <end position="84"/>
    </location>
</feature>
<accession>A0AAW6CXH2</accession>
<evidence type="ECO:0000256" key="1">
    <source>
        <dbReference type="SAM" id="Phobius"/>
    </source>
</evidence>
<organism evidence="2 3">
    <name type="scientific">[Eubacterium] siraeum</name>
    <dbReference type="NCBI Taxonomy" id="39492"/>
    <lineage>
        <taxon>Bacteria</taxon>
        <taxon>Bacillati</taxon>
        <taxon>Bacillota</taxon>
        <taxon>Clostridia</taxon>
        <taxon>Eubacteriales</taxon>
        <taxon>Oscillospiraceae</taxon>
        <taxon>Oscillospiraceae incertae sedis</taxon>
    </lineage>
</organism>
<proteinExistence type="predicted"/>
<feature type="transmembrane region" description="Helical" evidence="1">
    <location>
        <begin position="46"/>
        <end position="62"/>
    </location>
</feature>
<gene>
    <name evidence="2" type="ORF">PNE09_06100</name>
</gene>
<evidence type="ECO:0000313" key="2">
    <source>
        <dbReference type="EMBL" id="MDB8003636.1"/>
    </source>
</evidence>
<evidence type="ECO:0008006" key="4">
    <source>
        <dbReference type="Google" id="ProtNLM"/>
    </source>
</evidence>
<feature type="transmembrane region" description="Helical" evidence="1">
    <location>
        <begin position="12"/>
        <end position="34"/>
    </location>
</feature>
<comment type="caution">
    <text evidence="2">The sequence shown here is derived from an EMBL/GenBank/DDBJ whole genome shotgun (WGS) entry which is preliminary data.</text>
</comment>
<name>A0AAW6CXH2_9FIRM</name>
<evidence type="ECO:0000313" key="3">
    <source>
        <dbReference type="Proteomes" id="UP001210809"/>
    </source>
</evidence>
<protein>
    <recommendedName>
        <fullName evidence="4">Integral membrane protein</fullName>
    </recommendedName>
</protein>
<keyword evidence="1" id="KW-0812">Transmembrane</keyword>
<feature type="transmembrane region" description="Helical" evidence="1">
    <location>
        <begin position="110"/>
        <end position="132"/>
    </location>
</feature>
<reference evidence="2" key="1">
    <citation type="submission" date="2023-01" db="EMBL/GenBank/DDBJ databases">
        <title>Human gut microbiome strain richness.</title>
        <authorList>
            <person name="Chen-Liaw A."/>
        </authorList>
    </citation>
    <scope>NUCLEOTIDE SEQUENCE</scope>
    <source>
        <strain evidence="2">1001283st1_G1_1001283B150217_161031</strain>
    </source>
</reference>
<dbReference type="EMBL" id="JAQLXW010000006">
    <property type="protein sequence ID" value="MDB8003636.1"/>
    <property type="molecule type" value="Genomic_DNA"/>
</dbReference>
<dbReference type="Proteomes" id="UP001210809">
    <property type="component" value="Unassembled WGS sequence"/>
</dbReference>
<keyword evidence="1" id="KW-1133">Transmembrane helix</keyword>
<dbReference type="AlphaFoldDB" id="A0AAW6CXH2"/>
<keyword evidence="1" id="KW-0472">Membrane</keyword>